<evidence type="ECO:0000313" key="2">
    <source>
        <dbReference type="EMBL" id="KAI9551272.1"/>
    </source>
</evidence>
<keyword evidence="3" id="KW-1185">Reference proteome</keyword>
<dbReference type="AlphaFoldDB" id="A0AAD5KHC0"/>
<protein>
    <submittedName>
        <fullName evidence="2">Uncharacterized protein</fullName>
    </submittedName>
</protein>
<comment type="caution">
    <text evidence="2">The sequence shown here is derived from an EMBL/GenBank/DDBJ whole genome shotgun (WGS) entry which is preliminary data.</text>
</comment>
<dbReference type="Proteomes" id="UP000820818">
    <property type="component" value="Unassembled WGS sequence"/>
</dbReference>
<proteinExistence type="predicted"/>
<sequence length="142" mass="16628">MNQKDSLHKELLARYTTNILDGPSDSTRDQLVYDLCGYLIRTRHEVCETYPDCNRLMETEESEMENFQLAQYTYQRSYGALKYATVVMYKTFRAVENVIDSHFKSPDHIFVRDSYETVLSIFKNLVLSRSHVISIPKHCLTS</sequence>
<evidence type="ECO:0000313" key="1">
    <source>
        <dbReference type="EMBL" id="KAI9551254.1"/>
    </source>
</evidence>
<dbReference type="EMBL" id="WJBH02000021">
    <property type="protein sequence ID" value="KAI9551272.1"/>
    <property type="molecule type" value="Genomic_DNA"/>
</dbReference>
<name>A0AAD5KHC0_9CRUS</name>
<organism evidence="2 3">
    <name type="scientific">Daphnia sinensis</name>
    <dbReference type="NCBI Taxonomy" id="1820382"/>
    <lineage>
        <taxon>Eukaryota</taxon>
        <taxon>Metazoa</taxon>
        <taxon>Ecdysozoa</taxon>
        <taxon>Arthropoda</taxon>
        <taxon>Crustacea</taxon>
        <taxon>Branchiopoda</taxon>
        <taxon>Diplostraca</taxon>
        <taxon>Cladocera</taxon>
        <taxon>Anomopoda</taxon>
        <taxon>Daphniidae</taxon>
        <taxon>Daphnia</taxon>
        <taxon>Daphnia similis group</taxon>
    </lineage>
</organism>
<accession>A0AAD5KHC0</accession>
<gene>
    <name evidence="2" type="ORF">GHT06_002298</name>
    <name evidence="1" type="ORF">GHT06_006406</name>
</gene>
<evidence type="ECO:0000313" key="3">
    <source>
        <dbReference type="Proteomes" id="UP000820818"/>
    </source>
</evidence>
<dbReference type="EMBL" id="WJBH02000024">
    <property type="protein sequence ID" value="KAI9551254.1"/>
    <property type="molecule type" value="Genomic_DNA"/>
</dbReference>
<reference evidence="2" key="1">
    <citation type="submission" date="2022-05" db="EMBL/GenBank/DDBJ databases">
        <title>A multi-omics perspective on studying reproductive biology in Daphnia sinensis.</title>
        <authorList>
            <person name="Jia J."/>
        </authorList>
    </citation>
    <scope>NUCLEOTIDE SEQUENCE</scope>
    <source>
        <strain evidence="2">WSL</strain>
    </source>
</reference>